<evidence type="ECO:0000313" key="1">
    <source>
        <dbReference type="EMBL" id="AQZ62740.1"/>
    </source>
</evidence>
<name>A0A1U9ZXT1_9ACTN</name>
<dbReference type="RefSeq" id="WP_080038920.1">
    <property type="nucleotide sequence ID" value="NZ_CP017717.1"/>
</dbReference>
<dbReference type="KEGG" id="noa:BKM31_15885"/>
<dbReference type="Proteomes" id="UP000190797">
    <property type="component" value="Chromosome"/>
</dbReference>
<organism evidence="1 2">
    <name type="scientific">[Actinomadura] parvosata subsp. kistnae</name>
    <dbReference type="NCBI Taxonomy" id="1909395"/>
    <lineage>
        <taxon>Bacteria</taxon>
        <taxon>Bacillati</taxon>
        <taxon>Actinomycetota</taxon>
        <taxon>Actinomycetes</taxon>
        <taxon>Streptosporangiales</taxon>
        <taxon>Streptosporangiaceae</taxon>
        <taxon>Nonomuraea</taxon>
    </lineage>
</organism>
<dbReference type="OrthoDB" id="3629588at2"/>
<keyword evidence="2" id="KW-1185">Reference proteome</keyword>
<proteinExistence type="predicted"/>
<accession>A0A1U9ZXT1</accession>
<evidence type="ECO:0000313" key="2">
    <source>
        <dbReference type="Proteomes" id="UP000190797"/>
    </source>
</evidence>
<reference evidence="2" key="1">
    <citation type="journal article" date="2017" name="Med. Chem. Commun.">
        <title>Nonomuraea sp. ATCC 55076 harbours the largest actinomycete chromosome to date and the kistamicin biosynthetic gene cluster.</title>
        <authorList>
            <person name="Nazari B."/>
            <person name="Forneris C.C."/>
            <person name="Gibson M.I."/>
            <person name="Moon K."/>
            <person name="Schramma K.R."/>
            <person name="Seyedsayamdost M.R."/>
        </authorList>
    </citation>
    <scope>NUCLEOTIDE SEQUENCE [LARGE SCALE GENOMIC DNA]</scope>
    <source>
        <strain evidence="2">ATCC 55076</strain>
    </source>
</reference>
<dbReference type="STRING" id="1909395.BKM31_15885"/>
<dbReference type="AlphaFoldDB" id="A0A1U9ZXT1"/>
<dbReference type="EMBL" id="CP017717">
    <property type="protein sequence ID" value="AQZ62740.1"/>
    <property type="molecule type" value="Genomic_DNA"/>
</dbReference>
<gene>
    <name evidence="1" type="ORF">BKM31_15885</name>
</gene>
<protein>
    <submittedName>
        <fullName evidence="1">Uncharacterized protein</fullName>
    </submittedName>
</protein>
<sequence>MPEIMTTWDAELGYSHTYMRPGAEAAAGGPDGAAEPLWGVYLVNAADEVGVHVFPHSTFEWRAAEHSLDPDDVDTLLDVILHEVAMPSRDDALVHDDPGALAVLRETYNLPGVFTPGVADETRRQACLARIAAVKRHRLLIAPAPQPERQGALEFVGSARVAPADPLTPIKELTRIDPVRVAGKRAFLDWVRATAEEPARPSFFVKPPATFVGMKPNEV</sequence>